<reference evidence="1" key="2">
    <citation type="submission" date="2021-02" db="EMBL/GenBank/DDBJ databases">
        <authorList>
            <person name="Kimball J.A."/>
            <person name="Haas M.W."/>
            <person name="Macchietto M."/>
            <person name="Kono T."/>
            <person name="Duquette J."/>
            <person name="Shao M."/>
        </authorList>
    </citation>
    <scope>NUCLEOTIDE SEQUENCE</scope>
    <source>
        <tissue evidence="1">Fresh leaf tissue</tissue>
    </source>
</reference>
<organism evidence="1 2">
    <name type="scientific">Zizania palustris</name>
    <name type="common">Northern wild rice</name>
    <dbReference type="NCBI Taxonomy" id="103762"/>
    <lineage>
        <taxon>Eukaryota</taxon>
        <taxon>Viridiplantae</taxon>
        <taxon>Streptophyta</taxon>
        <taxon>Embryophyta</taxon>
        <taxon>Tracheophyta</taxon>
        <taxon>Spermatophyta</taxon>
        <taxon>Magnoliopsida</taxon>
        <taxon>Liliopsida</taxon>
        <taxon>Poales</taxon>
        <taxon>Poaceae</taxon>
        <taxon>BOP clade</taxon>
        <taxon>Oryzoideae</taxon>
        <taxon>Oryzeae</taxon>
        <taxon>Zizaniinae</taxon>
        <taxon>Zizania</taxon>
    </lineage>
</organism>
<gene>
    <name evidence="1" type="ORF">GUJ93_ZPchr0012g21012</name>
</gene>
<evidence type="ECO:0000313" key="2">
    <source>
        <dbReference type="Proteomes" id="UP000729402"/>
    </source>
</evidence>
<proteinExistence type="predicted"/>
<dbReference type="EMBL" id="JAAALK010000080">
    <property type="protein sequence ID" value="KAG8095025.1"/>
    <property type="molecule type" value="Genomic_DNA"/>
</dbReference>
<accession>A0A8J5WP73</accession>
<sequence>MQDRQSCKYSNKRIKNKGFREGDIGDMIADELWWLVDPVTNDLKFRDGVPLACHGNHRIGLDVAKLTACLGYSIHRCLGYSGYFLRCCSTSLCEDCPLVENNIK</sequence>
<comment type="caution">
    <text evidence="1">The sequence shown here is derived from an EMBL/GenBank/DDBJ whole genome shotgun (WGS) entry which is preliminary data.</text>
</comment>
<name>A0A8J5WP73_ZIZPA</name>
<dbReference type="AlphaFoldDB" id="A0A8J5WP73"/>
<protein>
    <submittedName>
        <fullName evidence="1">Uncharacterized protein</fullName>
    </submittedName>
</protein>
<dbReference type="Proteomes" id="UP000729402">
    <property type="component" value="Unassembled WGS sequence"/>
</dbReference>
<reference evidence="1" key="1">
    <citation type="journal article" date="2021" name="bioRxiv">
        <title>Whole Genome Assembly and Annotation of Northern Wild Rice, Zizania palustris L., Supports a Whole Genome Duplication in the Zizania Genus.</title>
        <authorList>
            <person name="Haas M."/>
            <person name="Kono T."/>
            <person name="Macchietto M."/>
            <person name="Millas R."/>
            <person name="McGilp L."/>
            <person name="Shao M."/>
            <person name="Duquette J."/>
            <person name="Hirsch C.N."/>
            <person name="Kimball J."/>
        </authorList>
    </citation>
    <scope>NUCLEOTIDE SEQUENCE</scope>
    <source>
        <tissue evidence="1">Fresh leaf tissue</tissue>
    </source>
</reference>
<keyword evidence="2" id="KW-1185">Reference proteome</keyword>
<evidence type="ECO:0000313" key="1">
    <source>
        <dbReference type="EMBL" id="KAG8095025.1"/>
    </source>
</evidence>